<feature type="region of interest" description="Disordered" evidence="2">
    <location>
        <begin position="354"/>
        <end position="405"/>
    </location>
</feature>
<sequence length="462" mass="50586">MLRTLLLLGGRVRRPPLLRAAAKAVAHGSKDAARAVRHREEVEAEKQFLKLISTARVQRQRRIAEAIKRAVAAQPRDPALPKNGVRYAENRKIAKAELLAVEKERAQSPARPKVPQRLTKKPPAPQTSTTDKKKQAEKEKRFFALLRRRVEQRNARFRAMLAKAIKLEKAKEAAQAKAQAKEEAAAKEKAEALCKAESTAQAEKRFEEIIRRLQEQRAARVRSIVERRMKKAAAEAEATTANAEEEFAAELQRLEEERDARVREIIAEHMGAADVKKDEKDAGTLEVAPPTAASASRRSSSEVIAAAAALPETTDDAATAAPVQADAAPVEVEAVERASERVIMPPNRRRLALAQPQETMDLPSPAPEEPLEKAEATTPDELGPNVAAQLPSSPPPRQATAADQEELAMAHQNFVAHLKKAKERTTAPPAVRALQVARAPASPSPTTRTWVAAESPTGLFRL</sequence>
<dbReference type="RefSeq" id="XP_067175783.1">
    <property type="nucleotide sequence ID" value="XM_067320408.1"/>
</dbReference>
<organism evidence="3 4">
    <name type="scientific">Leishmania martiniquensis</name>
    <dbReference type="NCBI Taxonomy" id="1580590"/>
    <lineage>
        <taxon>Eukaryota</taxon>
        <taxon>Discoba</taxon>
        <taxon>Euglenozoa</taxon>
        <taxon>Kinetoplastea</taxon>
        <taxon>Metakinetoplastina</taxon>
        <taxon>Trypanosomatida</taxon>
        <taxon>Trypanosomatidae</taxon>
        <taxon>Leishmaniinae</taxon>
        <taxon>Leishmania</taxon>
    </lineage>
</organism>
<feature type="region of interest" description="Disordered" evidence="2">
    <location>
        <begin position="102"/>
        <end position="137"/>
    </location>
</feature>
<feature type="compositionally biased region" description="Low complexity" evidence="2">
    <location>
        <begin position="287"/>
        <end position="299"/>
    </location>
</feature>
<feature type="coiled-coil region" evidence="1">
    <location>
        <begin position="163"/>
        <end position="264"/>
    </location>
</feature>
<feature type="compositionally biased region" description="Basic and acidic residues" evidence="2">
    <location>
        <begin position="274"/>
        <end position="283"/>
    </location>
</feature>
<keyword evidence="4" id="KW-1185">Reference proteome</keyword>
<reference evidence="4" key="1">
    <citation type="journal article" date="2021" name="Microbiol. Resour. Announc.">
        <title>LGAAP: Leishmaniinae Genome Assembly and Annotation Pipeline.</title>
        <authorList>
            <person name="Almutairi H."/>
            <person name="Urbaniak M.D."/>
            <person name="Bates M.D."/>
            <person name="Jariyapan N."/>
            <person name="Kwakye-Nuako G."/>
            <person name="Thomaz-Soccol V."/>
            <person name="Al-Salem W.S."/>
            <person name="Dillon R.J."/>
            <person name="Bates P.A."/>
            <person name="Gatherer D."/>
        </authorList>
    </citation>
    <scope>NUCLEOTIDE SEQUENCE [LARGE SCALE GENOMIC DNA]</scope>
</reference>
<dbReference type="KEGG" id="lmat:92512920"/>
<reference evidence="4" key="2">
    <citation type="journal article" date="2021" name="Sci. Data">
        <title>Chromosome-scale genome sequencing, assembly and annotation of six genomes from subfamily Leishmaniinae.</title>
        <authorList>
            <person name="Almutairi H."/>
            <person name="Urbaniak M.D."/>
            <person name="Bates M.D."/>
            <person name="Jariyapan N."/>
            <person name="Kwakye-Nuako G."/>
            <person name="Thomaz Soccol V."/>
            <person name="Al-Salem W.S."/>
            <person name="Dillon R.J."/>
            <person name="Bates P.A."/>
            <person name="Gatherer D."/>
        </authorList>
    </citation>
    <scope>NUCLEOTIDE SEQUENCE [LARGE SCALE GENOMIC DNA]</scope>
</reference>
<dbReference type="AlphaFoldDB" id="A0A836KG75"/>
<evidence type="ECO:0000256" key="1">
    <source>
        <dbReference type="SAM" id="Coils"/>
    </source>
</evidence>
<feature type="region of interest" description="Disordered" evidence="2">
    <location>
        <begin position="274"/>
        <end position="299"/>
    </location>
</feature>
<gene>
    <name evidence="3" type="ORF">LSCM1_02842</name>
</gene>
<dbReference type="OrthoDB" id="267986at2759"/>
<evidence type="ECO:0000313" key="4">
    <source>
        <dbReference type="Proteomes" id="UP000673552"/>
    </source>
</evidence>
<protein>
    <submittedName>
        <fullName evidence="3">Uncharacterized protein</fullName>
    </submittedName>
</protein>
<name>A0A836KG75_9TRYP</name>
<proteinExistence type="predicted"/>
<evidence type="ECO:0000256" key="2">
    <source>
        <dbReference type="SAM" id="MobiDB-lite"/>
    </source>
</evidence>
<dbReference type="GeneID" id="92512920"/>
<accession>A0A836KG75</accession>
<dbReference type="EMBL" id="JAFEUZ010000033">
    <property type="protein sequence ID" value="KAG5469610.1"/>
    <property type="molecule type" value="Genomic_DNA"/>
</dbReference>
<evidence type="ECO:0000313" key="3">
    <source>
        <dbReference type="EMBL" id="KAG5469610.1"/>
    </source>
</evidence>
<dbReference type="Proteomes" id="UP000673552">
    <property type="component" value="Unassembled WGS sequence"/>
</dbReference>
<keyword evidence="1" id="KW-0175">Coiled coil</keyword>
<comment type="caution">
    <text evidence="3">The sequence shown here is derived from an EMBL/GenBank/DDBJ whole genome shotgun (WGS) entry which is preliminary data.</text>
</comment>